<dbReference type="Gene3D" id="3.30.428.10">
    <property type="entry name" value="HIT-like"/>
    <property type="match status" value="1"/>
</dbReference>
<feature type="compositionally biased region" description="Polar residues" evidence="1">
    <location>
        <begin position="1147"/>
        <end position="1156"/>
    </location>
</feature>
<feature type="region of interest" description="Disordered" evidence="1">
    <location>
        <begin position="1147"/>
        <end position="1171"/>
    </location>
</feature>
<feature type="region of interest" description="Disordered" evidence="1">
    <location>
        <begin position="3493"/>
        <end position="3518"/>
    </location>
</feature>
<feature type="region of interest" description="Disordered" evidence="1">
    <location>
        <begin position="946"/>
        <end position="988"/>
    </location>
</feature>
<sequence length="3784" mass="428641">MKNPQQKKNVTDAFWDVIHSKLPILPNTNMNSILNVETDMQRETRLGHSQLMQEKFPNEQKVCFSINVGGLSSSGKDGREGEGECESLLASKNSQGFIFNVYQTENHELVKTDEELKQPGSINIQVKLQIHLPQTILDSASCPIFDQFQFGKPERYAKFSPPKSGEAKTDAIFSAKECVVPSDTNHQREQTAGIERKKTVTFGSCMSAFSISKRKRNFKQYSDIKTLVRPKCGILKAKKPSISYILNIKGGASPKHRKELGCNLTTKMEAVDQGKEMADKMSSFMTIAPDMNMHSKIEKDMLRKKRLSSKQVKQALSLHEENITSDDTKETSLQGEEEEESEQDTLLKGVPEQGNYFIFCSGQKEELDLHKSEKEGSGRILFVTEQDVPPQMQPTDPMQVEEPKKSHQTQNGTICTAKSKLPLIKSKESLRDQVFIDPMGDGIPSNGSHPGELYSHGKEEEPEFNKNQQATVLQSLAVSIPDPLESKRQRKTFTCTTLKCKMSSKCVTRKARKTPISQMFNIPGKGCQKNLPSKILKSRIFDFLVDINYSEVLEDLTAERKEGLAQELPATMPESLALSTLALPTAKRKYLKCSGKRNKMSPKCVTLKAKNALISQTFNITKRGPPSHRRPFECNFKVMMGKYIPVADIIRNAISSALPISFDMNVNHRIKVEIDEPWKMRFSHELQQQEQSPDGEQACCASSSDKRGSASNSMKKAKPPGGEVAPWNTQRFSFNAPKMTEPLFVYPDVERMNSARKKVPEFLTTAQELQQQTLFTQRVLHPIPRSILNVLPFEKLPKNTQTYTGLKDTRSPKILSPMPGKSVGESLKDAAQSGIPLGKSPRKELASSIPEREIRLQKDLPARNLEFSYFSVPASSDFKGQRNAAQIPKSRSRKAQMVSKTINITRSGALSHGKQQDPILENMAQQRSLGRSYMFINSFLSSTPVSPAIKNHKKEKSKKGPLRKKSSIIRGWEQGEGEQDNGERPSTYSCNKWSTFKNILESIWQNEKNKQDNEILSKAGLPLLSSMGHKKDQNMLMAEQEVQQQTLCSKNTSEIVCSPQMIPFQTEKLQKNMPPRKDTLHRIGEEISCPKSEKARFDYLLIDGTEYSMTSGGSPTKKLDVHRAGSLHSKEEKEDIATQKVINHTVDQNIPPTKSGDSVLGDPCDESSRRKMGGHIAKKYEDLQRDLLTRSTMSVLSEFQRQKEVFKFSEGKNLTGPISVTIKTQKPPCSQTLTVTEHDTLYCRKEQECNSKSTIKDMQQNKSIDNAFSSPIPLSTDDKTDIEMYRTLKAEMGQQRVRFKNSVYLKLEKSTCYREAHLQKANPTDTQNNRSGYTMEMNVQQNKEEVAVETINLMLPKNKEEKMQGSKDGPGVLMTQSSNSLQSLSFLKWNKEMQRISYAGEMVRIEPISGDITENVQNKKQHMPQEEEMNREKTIAMRGMTHAADISMKSKKSSSYTLHRTELHMNVGSQGQKVHEGQGRSPCTVLRKVHISKPPTDLKLDKGTQVEEEELGIKIPTLFPQMVSALSNAEKTEDRETIGGNVRKRKHLSQKEKDREQNRTKVDQDLLEITGFSFSQLQLPESSGAGNNNYANFNEHISSCNTIIEANQLMPHTDTKDRVKTEDEKGKKLPQIMTLRIQTSPPTHLLSKKRQPLNIKQKVEDTQKDKGKPDMVLRKACASLPSPFHLKWDTRMNEQEDTLRTTQPYFPPLNIKHSSYSGKKAYATSLEGYMLKKDDRLKRDIEDKMLPMYMDLKAKKLPLSTYSCNKWTTSKSILESKRQNEKHIQDTEILFKARLPFLNRMQCRKDQNMLIAKREVQQQILVSESITESVSSPLMIPFQTEKLQKNMPPIKYILQKLGEIISCPKSGKVKFDYLLADETGYNTSSGGSPTRKLDVHRAGSLHSNEEKKDIVAQKVVKDTVDQNIPPTKSGYSMLGDPCDESSRRKMGGHIAKKYEDLQRDLLTRSTMSVLSESKVKKEVFKFPERKNLTGPISVTMKTQKPPCSQTLTVTEHGTLYCRKEQECNSKSTIKDMQQNKSIDNAFSSPIPLSTDDKTDIEMYRTLKAEMGQQRVRFKNSVYLKLEKSSCYREAHLQKANPTDTQNNRSGHTMEMNVQQNKEEVAVETINLMLPKNKEKMQGSKDGPGVLMTQSSNSLQSLSFLKWNKEMQRITYAGEIVHIEAISGDIMENVQNKKQHMRQEEETNRDKTVAMRGMTHAADISMKSKESPSSDTLQRTELHMNVGSQGQKVHEGQGRSPCTVLRKVHISKPPTDLKLDKGTQVEEEELGIKIPTLFPQMVSALSDAEKTEDRETIGGDVRKTKHLSQKEKDREQNRTKVDQDLLEITGFSFSQLQLPESSGAGNNNYANFNEHISSCNTIIEANQHMSYTDIMDRVKIEEGKGRLLPQIMTLRIQTSPPTHLLSKKRQPLNIKQKDKGKPDMVLRKACASLPSPFHLKWDTRMNEQEDILGTMQPCFPPLNIKHSSYSGKKAYAMSFQGCKLKKDDRLKRDIEDKVRPMYTDLKAKKLPPPHILNTKELRCEIKEQKRKVQEDKNKLVTNIKNICASLVTLPYLKFEATEREGCMIIIAKEPLPQPQSKESSHAEAIDGELSTDVKELKELMLHKKAKTREKTMDMNSIVDPIDMYLKRKKSPILLIYNLSDLQRTTKEQKGKVQKVEPTGVMLTKTCTSSSPPVHLNMNIRIREKSISPLTRSSVSPVHFQESSSAEKVVYVEPIIPDILIRPQEGKQCVPQNKEEVGVETINLAFPTHQEKETQESKECGFNKPKEIALRNEDDSGVLIRSLFISGMNLSQTEEVVESETKQERKNRICFSKFQEKSLTASEIVERDNSSTVKRGGQNFPSIVPEDSQPSTVDQRQMQKPPSVKPEENLSSEVNKINVTLQTEEGVVSEHDSSKVIKEPDLLTIEQEEKAPKPILTPTECPSMSEDPKGNVKIHMKSTLRVEGHEHRDQSEPIQGTTTQKVQQQNTFSGTVPTLPQVESNEIKLVADSTSRESLLPFCDAIKNVFEFQIKNMIQDKVCTDKLDEVKAHCPDDWKSSPFSGGPDITSTTEHPTFQPKPIVESKALEIKLNLIPKMAKQSFQKSNFYSKQTISEDNSRRLYPRHKKMSFLSLEGIDTITLHLKHKSQKDSPQISCMKTLTVVSSGSKEIMTKVKSISKLESGTSSVTSANKMPMSRILQNYSEEEKDKLLIHFSMKTLETQMKAFPKIVTESYSMADTQARKKPLSKCIYSGVKVPKQKNIISLGFEEKTLHQIELDLQSKYLRFLLGLPVESMIPKPNTLPKHILKLNTAATCKKVDNNGESGSLSIDTELLEQHISFKKQSPHENSSLIRRFPDQEPTHVCASDPEQHGTAQEDTMILSVLKPHLTPEKDKHHVWFQETASLADYHSIQAFQDFTDRQTDIENSANLEKCSALEKHENEQSTFLEGNPYLSQESENMLYELQKSIPLENLYKMKQIQTDLKPLYSDNSVSHPFGGCRKPSSAATTPSYESHSTRKYRAPPTVQSPHWLCHSSLSTVEVPFASPTKLGEEKLLWITESSLAPLTESNLKLHLAKSQDKPHRHLERKKSNLDSYRNNVHWDCYPNYTQSKAKRTREKKVRDCEPERAGYFLSKHPSDGFVLVPDLNGNPQQLDDLFPIATCHHQDIRWLWDLTPEHLSLLSSSSRMGRKPSCRVAKRLFLMFLRYLYLYFTYLHLYFTALGFEAHGSAWSRRTCWQVSVNLECDLELAEHLTFALRAGDPLLPTVRRTSSKCGVGDEGAGRGILSTN</sequence>
<feature type="domain" description="Coiled-coil" evidence="3">
    <location>
        <begin position="2503"/>
        <end position="2651"/>
    </location>
</feature>
<feature type="region of interest" description="Disordered" evidence="1">
    <location>
        <begin position="685"/>
        <end position="728"/>
    </location>
</feature>
<feature type="region of interest" description="Disordered" evidence="1">
    <location>
        <begin position="2846"/>
        <end position="2888"/>
    </location>
</feature>
<keyword evidence="5" id="KW-1185">Reference proteome</keyword>
<feature type="compositionally biased region" description="Basic and acidic residues" evidence="1">
    <location>
        <begin position="318"/>
        <end position="330"/>
    </location>
</feature>
<feature type="region of interest" description="Disordered" evidence="1">
    <location>
        <begin position="308"/>
        <end position="346"/>
    </location>
</feature>
<organism evidence="4 5">
    <name type="scientific">Myotis myotis</name>
    <name type="common">Greater mouse-eared bat</name>
    <name type="synonym">Vespertilio myotis</name>
    <dbReference type="NCBI Taxonomy" id="51298"/>
    <lineage>
        <taxon>Eukaryota</taxon>
        <taxon>Metazoa</taxon>
        <taxon>Chordata</taxon>
        <taxon>Craniata</taxon>
        <taxon>Vertebrata</taxon>
        <taxon>Euteleostomi</taxon>
        <taxon>Mammalia</taxon>
        <taxon>Eutheria</taxon>
        <taxon>Laurasiatheria</taxon>
        <taxon>Chiroptera</taxon>
        <taxon>Yangochiroptera</taxon>
        <taxon>Vespertilionidae</taxon>
        <taxon>Myotis</taxon>
    </lineage>
</organism>
<feature type="transmembrane region" description="Helical" evidence="2">
    <location>
        <begin position="3695"/>
        <end position="3719"/>
    </location>
</feature>
<feature type="domain" description="Coiled-coil" evidence="3">
    <location>
        <begin position="1447"/>
        <end position="1558"/>
    </location>
</feature>
<proteinExistence type="predicted"/>
<name>A0A7J7Z4J7_MYOMY</name>
<feature type="domain" description="Coiled-coil" evidence="3">
    <location>
        <begin position="2219"/>
        <end position="2332"/>
    </location>
</feature>
<feature type="compositionally biased region" description="Basic and acidic residues" evidence="1">
    <location>
        <begin position="1549"/>
        <end position="1562"/>
    </location>
</feature>
<gene>
    <name evidence="4" type="ORF">mMyoMyo1_010424</name>
</gene>
<evidence type="ECO:0000259" key="3">
    <source>
        <dbReference type="Pfam" id="PF15804"/>
    </source>
</evidence>
<reference evidence="4 5" key="1">
    <citation type="journal article" date="2020" name="Nature">
        <title>Six reference-quality genomes reveal evolution of bat adaptations.</title>
        <authorList>
            <person name="Jebb D."/>
            <person name="Huang Z."/>
            <person name="Pippel M."/>
            <person name="Hughes G.M."/>
            <person name="Lavrichenko K."/>
            <person name="Devanna P."/>
            <person name="Winkler S."/>
            <person name="Jermiin L.S."/>
            <person name="Skirmuntt E.C."/>
            <person name="Katzourakis A."/>
            <person name="Burkitt-Gray L."/>
            <person name="Ray D.A."/>
            <person name="Sullivan K.A.M."/>
            <person name="Roscito J.G."/>
            <person name="Kirilenko B.M."/>
            <person name="Davalos L.M."/>
            <person name="Corthals A.P."/>
            <person name="Power M.L."/>
            <person name="Jones G."/>
            <person name="Ransome R.D."/>
            <person name="Dechmann D.K.N."/>
            <person name="Locatelli A.G."/>
            <person name="Puechmaille S.J."/>
            <person name="Fedrigo O."/>
            <person name="Jarvis E.D."/>
            <person name="Hiller M."/>
            <person name="Vernes S.C."/>
            <person name="Myers E.W."/>
            <person name="Teeling E.C."/>
        </authorList>
    </citation>
    <scope>NUCLEOTIDE SEQUENCE [LARGE SCALE GENOMIC DNA]</scope>
    <source>
        <strain evidence="4">MMyoMyo1</strain>
        <tissue evidence="4">Flight muscle</tissue>
    </source>
</reference>
<keyword evidence="2" id="KW-0472">Membrane</keyword>
<dbReference type="Pfam" id="PF15804">
    <property type="entry name" value="CCDC168_N"/>
    <property type="match status" value="8"/>
</dbReference>
<keyword evidence="2" id="KW-0812">Transmembrane</keyword>
<dbReference type="InterPro" id="IPR031624">
    <property type="entry name" value="CCDC168_N"/>
</dbReference>
<dbReference type="PANTHER" id="PTHR35542">
    <property type="entry name" value="COILED-COIL DOMAIN-CONTAINING PROTEIN 168"/>
    <property type="match status" value="1"/>
</dbReference>
<dbReference type="PANTHER" id="PTHR35542:SF2">
    <property type="entry name" value="LEUCINE-RICH REPEAT TRANSMEMBRANE PROTEIN CCDC168"/>
    <property type="match status" value="1"/>
</dbReference>
<protein>
    <recommendedName>
        <fullName evidence="3">Coiled-coil domain-containing protein</fullName>
    </recommendedName>
</protein>
<evidence type="ECO:0000256" key="1">
    <source>
        <dbReference type="SAM" id="MobiDB-lite"/>
    </source>
</evidence>
<feature type="region of interest" description="Disordered" evidence="1">
    <location>
        <begin position="389"/>
        <end position="411"/>
    </location>
</feature>
<comment type="caution">
    <text evidence="4">The sequence shown here is derived from an EMBL/GenBank/DDBJ whole genome shotgun (WGS) entry which is preliminary data.</text>
</comment>
<feature type="domain" description="Coiled-coil" evidence="3">
    <location>
        <begin position="595"/>
        <end position="633"/>
    </location>
</feature>
<keyword evidence="2" id="KW-1133">Transmembrane helix</keyword>
<feature type="domain" description="Coiled-coil" evidence="3">
    <location>
        <begin position="1617"/>
        <end position="1740"/>
    </location>
</feature>
<dbReference type="SUPFAM" id="SSF54197">
    <property type="entry name" value="HIT-like"/>
    <property type="match status" value="1"/>
</dbReference>
<dbReference type="EMBL" id="JABWUV010000003">
    <property type="protein sequence ID" value="KAF6369018.1"/>
    <property type="molecule type" value="Genomic_DNA"/>
</dbReference>
<feature type="compositionally biased region" description="Basic residues" evidence="1">
    <location>
        <begin position="950"/>
        <end position="967"/>
    </location>
</feature>
<feature type="domain" description="Coiled-coil" evidence="3">
    <location>
        <begin position="1201"/>
        <end position="1260"/>
    </location>
</feature>
<feature type="domain" description="Coiled-coil" evidence="3">
    <location>
        <begin position="225"/>
        <end position="249"/>
    </location>
</feature>
<feature type="region of interest" description="Disordered" evidence="1">
    <location>
        <begin position="1528"/>
        <end position="1562"/>
    </location>
</feature>
<evidence type="ECO:0000256" key="2">
    <source>
        <dbReference type="SAM" id="Phobius"/>
    </source>
</evidence>
<evidence type="ECO:0000313" key="4">
    <source>
        <dbReference type="EMBL" id="KAF6369018.1"/>
    </source>
</evidence>
<feature type="region of interest" description="Disordered" evidence="1">
    <location>
        <begin position="802"/>
        <end position="826"/>
    </location>
</feature>
<feature type="region of interest" description="Disordered" evidence="1">
    <location>
        <begin position="2302"/>
        <end position="2335"/>
    </location>
</feature>
<dbReference type="InterPro" id="IPR053366">
    <property type="entry name" value="LRR_transmembrane"/>
</dbReference>
<feature type="domain" description="Coiled-coil" evidence="3">
    <location>
        <begin position="1982"/>
        <end position="2034"/>
    </location>
</feature>
<evidence type="ECO:0000313" key="5">
    <source>
        <dbReference type="Proteomes" id="UP000527355"/>
    </source>
</evidence>
<feature type="compositionally biased region" description="Polar residues" evidence="1">
    <location>
        <begin position="3500"/>
        <end position="3509"/>
    </location>
</feature>
<dbReference type="Proteomes" id="UP000527355">
    <property type="component" value="Unassembled WGS sequence"/>
</dbReference>
<feature type="compositionally biased region" description="Polar residues" evidence="1">
    <location>
        <begin position="2866"/>
        <end position="2878"/>
    </location>
</feature>
<accession>A0A7J7Z4J7</accession>
<feature type="compositionally biased region" description="Polar residues" evidence="1">
    <location>
        <begin position="685"/>
        <end position="694"/>
    </location>
</feature>
<dbReference type="InterPro" id="IPR036265">
    <property type="entry name" value="HIT-like_sf"/>
</dbReference>